<comment type="caution">
    <text evidence="3">The sequence shown here is derived from an EMBL/GenBank/DDBJ whole genome shotgun (WGS) entry which is preliminary data.</text>
</comment>
<evidence type="ECO:0000313" key="3">
    <source>
        <dbReference type="EMBL" id="MBB3192697.1"/>
    </source>
</evidence>
<dbReference type="SUPFAM" id="SSF53756">
    <property type="entry name" value="UDP-Glycosyltransferase/glycogen phosphorylase"/>
    <property type="match status" value="1"/>
</dbReference>
<dbReference type="PANTHER" id="PTHR45947:SF3">
    <property type="entry name" value="SULFOQUINOVOSYL TRANSFERASE SQD2"/>
    <property type="match status" value="1"/>
</dbReference>
<evidence type="ECO:0000259" key="2">
    <source>
        <dbReference type="Pfam" id="PF13439"/>
    </source>
</evidence>
<accession>A0ABR6GKV4</accession>
<dbReference type="Pfam" id="PF13439">
    <property type="entry name" value="Glyco_transf_4"/>
    <property type="match status" value="1"/>
</dbReference>
<gene>
    <name evidence="3" type="ORF">FHS28_000062</name>
</gene>
<proteinExistence type="predicted"/>
<keyword evidence="4" id="KW-1185">Reference proteome</keyword>
<evidence type="ECO:0008006" key="5">
    <source>
        <dbReference type="Google" id="ProtNLM"/>
    </source>
</evidence>
<evidence type="ECO:0000313" key="4">
    <source>
        <dbReference type="Proteomes" id="UP000574369"/>
    </source>
</evidence>
<dbReference type="CDD" id="cd03800">
    <property type="entry name" value="GT4_sucrose_synthase"/>
    <property type="match status" value="1"/>
</dbReference>
<sequence length="486" mass="53773">MADQSLRVALISEHASPLAQQGSVDAGGQNVYVQHVAAALARRGHHVDVLTRRDQRHLPTAVDMRPGVRVLHIDAGPPSFVPKEQLMPYMKAFGTEALRLMRRSLPYDVVHANFFMSGVVGLRLQRQLQLPLMQTFHALGAVRQLHQREADAFPPERLLLERRIACEADCVIAECPQDAHDLVTHYGAPPGRIAQVPCGVDLEEFGPGDRRSARRRLGLPDDEFIVLQLGRLVPRKGIDNVIRAVGRLDRSTPWRLLVVGGDTVVPDDVRTPEIGRLRRVAQEEGCEPWVQFVGRRDREQLRDYYLAADVFVTTPWYEPFGITPLEAMACGTPVIGAEVGGIQHTVVDGLTGYLVPPKDPESLALRLQDLRSHPELARMMGRAGLARVQREFTWDSVAEKLSQVYTRVARQRRMRAAETSLRLMSHSGASAGAGAALIPTDQLAAARALQERRTTADLAVRGEPAPTELTQVAAMAEMPRQWLGAK</sequence>
<dbReference type="InterPro" id="IPR028098">
    <property type="entry name" value="Glyco_trans_4-like_N"/>
</dbReference>
<dbReference type="PANTHER" id="PTHR45947">
    <property type="entry name" value="SULFOQUINOVOSYL TRANSFERASE SQD2"/>
    <property type="match status" value="1"/>
</dbReference>
<evidence type="ECO:0000259" key="1">
    <source>
        <dbReference type="Pfam" id="PF00534"/>
    </source>
</evidence>
<dbReference type="RefSeq" id="WP_221193645.1">
    <property type="nucleotide sequence ID" value="NZ_JACHXO010000001.1"/>
</dbReference>
<feature type="domain" description="Glycosyltransferase subfamily 4-like N-terminal" evidence="2">
    <location>
        <begin position="27"/>
        <end position="204"/>
    </location>
</feature>
<reference evidence="3 4" key="1">
    <citation type="submission" date="2020-08" db="EMBL/GenBank/DDBJ databases">
        <title>Genomic Encyclopedia of Type Strains, Phase III (KMG-III): the genomes of soil and plant-associated and newly described type strains.</title>
        <authorList>
            <person name="Whitman W."/>
        </authorList>
    </citation>
    <scope>NUCLEOTIDE SEQUENCE [LARGE SCALE GENOMIC DNA]</scope>
    <source>
        <strain evidence="3 4">CECT 7247</strain>
    </source>
</reference>
<organism evidence="3 4">
    <name type="scientific">Roseateles terrae</name>
    <dbReference type="NCBI Taxonomy" id="431060"/>
    <lineage>
        <taxon>Bacteria</taxon>
        <taxon>Pseudomonadati</taxon>
        <taxon>Pseudomonadota</taxon>
        <taxon>Betaproteobacteria</taxon>
        <taxon>Burkholderiales</taxon>
        <taxon>Sphaerotilaceae</taxon>
        <taxon>Roseateles</taxon>
    </lineage>
</organism>
<dbReference type="EMBL" id="JACHXO010000001">
    <property type="protein sequence ID" value="MBB3192697.1"/>
    <property type="molecule type" value="Genomic_DNA"/>
</dbReference>
<dbReference type="InterPro" id="IPR001296">
    <property type="entry name" value="Glyco_trans_1"/>
</dbReference>
<dbReference type="Gene3D" id="3.40.50.2000">
    <property type="entry name" value="Glycogen Phosphorylase B"/>
    <property type="match status" value="2"/>
</dbReference>
<dbReference type="Proteomes" id="UP000574369">
    <property type="component" value="Unassembled WGS sequence"/>
</dbReference>
<feature type="domain" description="Glycosyl transferase family 1" evidence="1">
    <location>
        <begin position="210"/>
        <end position="384"/>
    </location>
</feature>
<protein>
    <recommendedName>
        <fullName evidence="5">Glycosyl transferase family 1</fullName>
    </recommendedName>
</protein>
<dbReference type="InterPro" id="IPR050194">
    <property type="entry name" value="Glycosyltransferase_grp1"/>
</dbReference>
<name>A0ABR6GKV4_9BURK</name>
<dbReference type="Pfam" id="PF00534">
    <property type="entry name" value="Glycos_transf_1"/>
    <property type="match status" value="1"/>
</dbReference>